<evidence type="ECO:0000313" key="3">
    <source>
        <dbReference type="Proteomes" id="UP000218172"/>
    </source>
</evidence>
<sequence length="145" mass="15956">MQGNYPEKKQLLRLLRAKQPNSLAEIAAQLQISTELLLVHIQRLLLDGEEIAGLHHRPGQELVLLDVEKITAKLKAATLQLIGGIDGYLLIDSTNSEAMRRIRSVTAIGNRVIVAEAQSQGKGRRGRVWLSPLGSGICVSLIWSF</sequence>
<reference evidence="3" key="1">
    <citation type="submission" date="2017-08" db="EMBL/GenBank/DDBJ databases">
        <title>A dynamic microbial community with high functional redundancy inhabits the cold, oxic subseafloor aquifer.</title>
        <authorList>
            <person name="Tully B.J."/>
            <person name="Wheat C.G."/>
            <person name="Glazer B.T."/>
            <person name="Huber J.A."/>
        </authorList>
    </citation>
    <scope>NUCLEOTIDE SEQUENCE [LARGE SCALE GENOMIC DNA]</scope>
</reference>
<name>A0A2A4MMW4_9GAMM</name>
<dbReference type="SUPFAM" id="SSF55681">
    <property type="entry name" value="Class II aaRS and biotin synthetases"/>
    <property type="match status" value="1"/>
</dbReference>
<dbReference type="Proteomes" id="UP000218172">
    <property type="component" value="Unassembled WGS sequence"/>
</dbReference>
<gene>
    <name evidence="2" type="ORF">COC19_05130</name>
</gene>
<dbReference type="Gene3D" id="3.30.930.10">
    <property type="entry name" value="Bira Bifunctional Protein, Domain 2"/>
    <property type="match status" value="1"/>
</dbReference>
<protein>
    <recommendedName>
        <fullName evidence="1">BPL/LPL catalytic domain-containing protein</fullName>
    </recommendedName>
</protein>
<dbReference type="Pfam" id="PF03099">
    <property type="entry name" value="BPL_LplA_LipB"/>
    <property type="match status" value="1"/>
</dbReference>
<feature type="non-terminal residue" evidence="2">
    <location>
        <position position="145"/>
    </location>
</feature>
<dbReference type="EMBL" id="NVQR01000074">
    <property type="protein sequence ID" value="PCH61087.1"/>
    <property type="molecule type" value="Genomic_DNA"/>
</dbReference>
<feature type="domain" description="BPL/LPL catalytic" evidence="1">
    <location>
        <begin position="91"/>
        <end position="144"/>
    </location>
</feature>
<accession>A0A2A4MMW4</accession>
<comment type="caution">
    <text evidence="2">The sequence shown here is derived from an EMBL/GenBank/DDBJ whole genome shotgun (WGS) entry which is preliminary data.</text>
</comment>
<organism evidence="2 3">
    <name type="scientific">SAR86 cluster bacterium</name>
    <dbReference type="NCBI Taxonomy" id="2030880"/>
    <lineage>
        <taxon>Bacteria</taxon>
        <taxon>Pseudomonadati</taxon>
        <taxon>Pseudomonadota</taxon>
        <taxon>Gammaproteobacteria</taxon>
        <taxon>SAR86 cluster</taxon>
    </lineage>
</organism>
<proteinExistence type="predicted"/>
<evidence type="ECO:0000259" key="1">
    <source>
        <dbReference type="Pfam" id="PF03099"/>
    </source>
</evidence>
<evidence type="ECO:0000313" key="2">
    <source>
        <dbReference type="EMBL" id="PCH61087.1"/>
    </source>
</evidence>
<dbReference type="InterPro" id="IPR004143">
    <property type="entry name" value="BPL_LPL_catalytic"/>
</dbReference>
<dbReference type="AlphaFoldDB" id="A0A2A4MMW4"/>
<dbReference type="InterPro" id="IPR045864">
    <property type="entry name" value="aa-tRNA-synth_II/BPL/LPL"/>
</dbReference>